<keyword evidence="10" id="KW-0739">Sodium transport</keyword>
<proteinExistence type="inferred from homology"/>
<feature type="transmembrane region" description="Helical" evidence="11">
    <location>
        <begin position="533"/>
        <end position="557"/>
    </location>
</feature>
<evidence type="ECO:0000256" key="7">
    <source>
        <dbReference type="ARBA" id="ARBA00023053"/>
    </source>
</evidence>
<dbReference type="PANTHER" id="PTHR42985">
    <property type="entry name" value="SODIUM-COUPLED MONOCARBOXYLATE TRANSPORTER"/>
    <property type="match status" value="1"/>
</dbReference>
<feature type="transmembrane region" description="Helical" evidence="11">
    <location>
        <begin position="664"/>
        <end position="685"/>
    </location>
</feature>
<dbReference type="InterPro" id="IPR051163">
    <property type="entry name" value="Sodium:Solute_Symporter_SSF"/>
</dbReference>
<feature type="transmembrane region" description="Helical" evidence="11">
    <location>
        <begin position="147"/>
        <end position="167"/>
    </location>
</feature>
<dbReference type="InterPro" id="IPR038377">
    <property type="entry name" value="Na/Glc_symporter_sf"/>
</dbReference>
<dbReference type="PROSITE" id="PS50283">
    <property type="entry name" value="NA_SOLUT_SYMP_3"/>
    <property type="match status" value="2"/>
</dbReference>
<feature type="transmembrane region" description="Helical" evidence="11">
    <location>
        <begin position="692"/>
        <end position="712"/>
    </location>
</feature>
<dbReference type="PRINTS" id="PR01217">
    <property type="entry name" value="PRICHEXTENSN"/>
</dbReference>
<keyword evidence="13" id="KW-1185">Reference proteome</keyword>
<keyword evidence="5 11" id="KW-0812">Transmembrane</keyword>
<gene>
    <name evidence="12" type="primary">Slc5A8-L1</name>
    <name evidence="12" type="ORF">Hamer_G009220</name>
</gene>
<feature type="transmembrane region" description="Helical" evidence="11">
    <location>
        <begin position="6"/>
        <end position="30"/>
    </location>
</feature>
<evidence type="ECO:0000256" key="4">
    <source>
        <dbReference type="ARBA" id="ARBA00022475"/>
    </source>
</evidence>
<dbReference type="InterPro" id="IPR001734">
    <property type="entry name" value="Na/solute_symporter"/>
</dbReference>
<evidence type="ECO:0000256" key="1">
    <source>
        <dbReference type="ARBA" id="ARBA00004651"/>
    </source>
</evidence>
<keyword evidence="7" id="KW-0915">Sodium</keyword>
<evidence type="ECO:0000256" key="6">
    <source>
        <dbReference type="ARBA" id="ARBA00022989"/>
    </source>
</evidence>
<dbReference type="GO" id="GO:0015293">
    <property type="term" value="F:symporter activity"/>
    <property type="evidence" value="ECO:0007669"/>
    <property type="project" value="TreeGrafter"/>
</dbReference>
<feature type="transmembrane region" description="Helical" evidence="11">
    <location>
        <begin position="179"/>
        <end position="196"/>
    </location>
</feature>
<dbReference type="PANTHER" id="PTHR42985:SF40">
    <property type="entry name" value="LD47995P-RELATED"/>
    <property type="match status" value="1"/>
</dbReference>
<evidence type="ECO:0000256" key="11">
    <source>
        <dbReference type="SAM" id="Phobius"/>
    </source>
</evidence>
<protein>
    <submittedName>
        <fullName evidence="12">Sodium-coupled monocarboxylate transporter 1-like 1</fullName>
    </submittedName>
</protein>
<evidence type="ECO:0000313" key="12">
    <source>
        <dbReference type="EMBL" id="KAG7176409.1"/>
    </source>
</evidence>
<keyword evidence="3" id="KW-0813">Transport</keyword>
<dbReference type="Proteomes" id="UP000747542">
    <property type="component" value="Unassembled WGS sequence"/>
</dbReference>
<reference evidence="12" key="1">
    <citation type="journal article" date="2021" name="Sci. Adv.">
        <title>The American lobster genome reveals insights on longevity, neural, and immune adaptations.</title>
        <authorList>
            <person name="Polinski J.M."/>
            <person name="Zimin A.V."/>
            <person name="Clark K.F."/>
            <person name="Kohn A.B."/>
            <person name="Sadowski N."/>
            <person name="Timp W."/>
            <person name="Ptitsyn A."/>
            <person name="Khanna P."/>
            <person name="Romanova D.Y."/>
            <person name="Williams P."/>
            <person name="Greenwood S.J."/>
            <person name="Moroz L.L."/>
            <person name="Walt D.R."/>
            <person name="Bodnar A.G."/>
        </authorList>
    </citation>
    <scope>NUCLEOTIDE SEQUENCE</scope>
    <source>
        <strain evidence="12">GMGI-L3</strain>
    </source>
</reference>
<dbReference type="Gene3D" id="1.20.1730.10">
    <property type="entry name" value="Sodium/glucose cotransporter"/>
    <property type="match status" value="2"/>
</dbReference>
<evidence type="ECO:0000256" key="8">
    <source>
        <dbReference type="ARBA" id="ARBA00023065"/>
    </source>
</evidence>
<evidence type="ECO:0000256" key="2">
    <source>
        <dbReference type="ARBA" id="ARBA00006434"/>
    </source>
</evidence>
<comment type="caution">
    <text evidence="12">The sequence shown here is derived from an EMBL/GenBank/DDBJ whole genome shotgun (WGS) entry which is preliminary data.</text>
</comment>
<feature type="transmembrane region" description="Helical" evidence="11">
    <location>
        <begin position="436"/>
        <end position="461"/>
    </location>
</feature>
<sequence length="834" mass="90873">MAGFSGWDWAVFAVSLAISLGTGIWAGLVARKNTAKGDSMARASEFLMGGRNMNPIAIALSTTIGALSSITVLGDELSFEVQQELLKLVNGTLWPSISALYCKVRHLSRPSPLHTFASRVYVPIDDQGETLLRYIERRFKSKNLRAFTVYTTFIGTFFFMGLCAYTPSLAMETITGIPSWASVIVLGVTCTIYSSWPVTPAYYPCLLPQPTTQAYFLSLLPQPVTPACYPSLLPQPVTPACYPSLLPHPATLLPQPVTLLPHLLPQPVTPAPPCDPCLLPQPATPSCYPSLLPQPVTPACYPSLLPQPTTQAYFLSLLPQPVTPACYPILLPQPSTPVTPACYPSLLSQPTTQTLFPQPATPACDPCLLPQPATPASYLSLCYPSLPSSPTPSCYPSLLPQPVTPACYPILLPQPSTPACYPSLLIRGLPQGGVRAVVYTDIFQSFVMMGGLLFIAVTATIETGGLEKVWSIADAHGRVEWWNINPDPLQRESFWLVTVQGYFLSLLVLGMGQPQVQRVCSVSSWKRAISTHYLNMVLFIAVYSCCYFMGIAVFSVYADCDPMATGDISTPDQIIPYYTIDKLSVYYGLPGIFIASFSYSAQINAVSAVLWEDFFKNSNWVANMAEERRPNVNVLVSVITGTVGIVAGIIASQLGGIFQMGQTILGTIHAPLLGLFILGMCCPFANKIGGTVGFVTSLTFNLWVTCGTMVYGRPPKTLDFSDAGCNVTTTTMDALTTYPDFHTTDLPSTTPDPGNDYVFPLYLVSYTLYALFGVSITFFVGSIVSLIFKPWSTDVTGKDLVHKTFYNLMRKWEKRYTPEDPAASSKNLVPLEKY</sequence>
<keyword evidence="6 11" id="KW-1133">Transmembrane helix</keyword>
<accession>A0A8J5NBC7</accession>
<evidence type="ECO:0000313" key="13">
    <source>
        <dbReference type="Proteomes" id="UP000747542"/>
    </source>
</evidence>
<comment type="similarity">
    <text evidence="2">Belongs to the sodium:solute symporter (SSF) (TC 2.A.21) family.</text>
</comment>
<feature type="transmembrane region" description="Helical" evidence="11">
    <location>
        <begin position="585"/>
        <end position="611"/>
    </location>
</feature>
<organism evidence="12 13">
    <name type="scientific">Homarus americanus</name>
    <name type="common">American lobster</name>
    <dbReference type="NCBI Taxonomy" id="6706"/>
    <lineage>
        <taxon>Eukaryota</taxon>
        <taxon>Metazoa</taxon>
        <taxon>Ecdysozoa</taxon>
        <taxon>Arthropoda</taxon>
        <taxon>Crustacea</taxon>
        <taxon>Multicrustacea</taxon>
        <taxon>Malacostraca</taxon>
        <taxon>Eumalacostraca</taxon>
        <taxon>Eucarida</taxon>
        <taxon>Decapoda</taxon>
        <taxon>Pleocyemata</taxon>
        <taxon>Astacidea</taxon>
        <taxon>Nephropoidea</taxon>
        <taxon>Nephropidae</taxon>
        <taxon>Homarus</taxon>
    </lineage>
</organism>
<keyword evidence="8" id="KW-0406">Ion transport</keyword>
<feature type="transmembrane region" description="Helical" evidence="11">
    <location>
        <begin position="493"/>
        <end position="512"/>
    </location>
</feature>
<evidence type="ECO:0000256" key="5">
    <source>
        <dbReference type="ARBA" id="ARBA00022692"/>
    </source>
</evidence>
<keyword evidence="4" id="KW-1003">Cell membrane</keyword>
<dbReference type="AlphaFoldDB" id="A0A8J5NBC7"/>
<dbReference type="EMBL" id="JAHLQT010003582">
    <property type="protein sequence ID" value="KAG7176409.1"/>
    <property type="molecule type" value="Genomic_DNA"/>
</dbReference>
<feature type="transmembrane region" description="Helical" evidence="11">
    <location>
        <begin position="766"/>
        <end position="788"/>
    </location>
</feature>
<keyword evidence="9 11" id="KW-0472">Membrane</keyword>
<dbReference type="Pfam" id="PF00474">
    <property type="entry name" value="SSF"/>
    <property type="match status" value="1"/>
</dbReference>
<dbReference type="GO" id="GO:0006814">
    <property type="term" value="P:sodium ion transport"/>
    <property type="evidence" value="ECO:0007669"/>
    <property type="project" value="UniProtKB-KW"/>
</dbReference>
<evidence type="ECO:0000256" key="9">
    <source>
        <dbReference type="ARBA" id="ARBA00023136"/>
    </source>
</evidence>
<evidence type="ECO:0000256" key="3">
    <source>
        <dbReference type="ARBA" id="ARBA00022448"/>
    </source>
</evidence>
<comment type="subcellular location">
    <subcellularLocation>
        <location evidence="1">Cell membrane</location>
        <topology evidence="1">Multi-pass membrane protein</topology>
    </subcellularLocation>
</comment>
<evidence type="ECO:0000256" key="10">
    <source>
        <dbReference type="ARBA" id="ARBA00023201"/>
    </source>
</evidence>
<dbReference type="GO" id="GO:0005886">
    <property type="term" value="C:plasma membrane"/>
    <property type="evidence" value="ECO:0007669"/>
    <property type="project" value="UniProtKB-SubCell"/>
</dbReference>
<feature type="transmembrane region" description="Helical" evidence="11">
    <location>
        <begin position="632"/>
        <end position="658"/>
    </location>
</feature>
<name>A0A8J5NBC7_HOMAM</name>